<evidence type="ECO:0000256" key="4">
    <source>
        <dbReference type="ARBA" id="ARBA00023242"/>
    </source>
</evidence>
<evidence type="ECO:0000313" key="6">
    <source>
        <dbReference type="EMBL" id="KAH7138452.1"/>
    </source>
</evidence>
<dbReference type="Pfam" id="PF00172">
    <property type="entry name" value="Zn_clus"/>
    <property type="match status" value="1"/>
</dbReference>
<evidence type="ECO:0000313" key="7">
    <source>
        <dbReference type="Proteomes" id="UP000700596"/>
    </source>
</evidence>
<dbReference type="GO" id="GO:0008270">
    <property type="term" value="F:zinc ion binding"/>
    <property type="evidence" value="ECO:0007669"/>
    <property type="project" value="InterPro"/>
</dbReference>
<dbReference type="InterPro" id="IPR036864">
    <property type="entry name" value="Zn2-C6_fun-type_DNA-bd_sf"/>
</dbReference>
<dbReference type="SMART" id="SM00066">
    <property type="entry name" value="GAL4"/>
    <property type="match status" value="1"/>
</dbReference>
<dbReference type="PROSITE" id="PS50048">
    <property type="entry name" value="ZN2_CY6_FUNGAL_2"/>
    <property type="match status" value="1"/>
</dbReference>
<dbReference type="Pfam" id="PF04082">
    <property type="entry name" value="Fungal_trans"/>
    <property type="match status" value="1"/>
</dbReference>
<gene>
    <name evidence="6" type="ORF">B0J11DRAFT_15847</name>
</gene>
<dbReference type="GO" id="GO:0003677">
    <property type="term" value="F:DNA binding"/>
    <property type="evidence" value="ECO:0007669"/>
    <property type="project" value="InterPro"/>
</dbReference>
<dbReference type="InterPro" id="IPR007219">
    <property type="entry name" value="XnlR_reg_dom"/>
</dbReference>
<proteinExistence type="predicted"/>
<dbReference type="GO" id="GO:0006351">
    <property type="term" value="P:DNA-templated transcription"/>
    <property type="evidence" value="ECO:0007669"/>
    <property type="project" value="InterPro"/>
</dbReference>
<dbReference type="AlphaFoldDB" id="A0A9P9IYG9"/>
<dbReference type="CDD" id="cd12148">
    <property type="entry name" value="fungal_TF_MHR"/>
    <property type="match status" value="1"/>
</dbReference>
<dbReference type="EMBL" id="JAGMWT010000001">
    <property type="protein sequence ID" value="KAH7138452.1"/>
    <property type="molecule type" value="Genomic_DNA"/>
</dbReference>
<dbReference type="PROSITE" id="PS00463">
    <property type="entry name" value="ZN2_CY6_FUNGAL_1"/>
    <property type="match status" value="1"/>
</dbReference>
<keyword evidence="2" id="KW-0805">Transcription regulation</keyword>
<dbReference type="SUPFAM" id="SSF57701">
    <property type="entry name" value="Zn2/Cys6 DNA-binding domain"/>
    <property type="match status" value="1"/>
</dbReference>
<comment type="caution">
    <text evidence="6">The sequence shown here is derived from an EMBL/GenBank/DDBJ whole genome shotgun (WGS) entry which is preliminary data.</text>
</comment>
<dbReference type="OrthoDB" id="3266505at2759"/>
<dbReference type="InterPro" id="IPR051127">
    <property type="entry name" value="Fungal_SecMet_Regulators"/>
</dbReference>
<dbReference type="Gene3D" id="4.10.240.10">
    <property type="entry name" value="Zn(2)-C6 fungal-type DNA-binding domain"/>
    <property type="match status" value="1"/>
</dbReference>
<evidence type="ECO:0000256" key="3">
    <source>
        <dbReference type="ARBA" id="ARBA00023163"/>
    </source>
</evidence>
<dbReference type="PANTHER" id="PTHR47424">
    <property type="entry name" value="REGULATORY PROTEIN GAL4"/>
    <property type="match status" value="1"/>
</dbReference>
<keyword evidence="3" id="KW-0804">Transcription</keyword>
<dbReference type="InterPro" id="IPR001138">
    <property type="entry name" value="Zn2Cys6_DnaBD"/>
</dbReference>
<name>A0A9P9IYG9_9PLEO</name>
<dbReference type="SMART" id="SM00906">
    <property type="entry name" value="Fungal_trans"/>
    <property type="match status" value="1"/>
</dbReference>
<accession>A0A9P9IYG9</accession>
<sequence>MEPATKRARISNVTGEAARTSQACMSCRERKIKCCGNQPCRYCSKKQLVCDFPDTVRKKFYSVKYVEDLERRLSTIQDRNSSYGLEPVVVPVESDTTDIEPTSMTSPLIPESAMSSSINFGSRIRNLPAGSTVASHASSGLVYESPDNVYNLEPDRSPHQTRSDATHWPSEEEAHDLLNTVLASIGSLQHLIDPRSFSDRLQNFYEKERDRSIMKDLSYVQTLMVFALGGLLQGKLREGSLFPGDQYFLEAVNFLPSLCTLRNEGTLAVETMGLFSFFLQCSDRKEDAYVHAGLALRLAISMGLGRDDGKQSMKRSERTHRNRLWWTIYMQERRLAAATGNPVGIVDDNIITGLPAESAGFPPIAALNTNIKLARLTGDIIQNVYNPRKIPERQFLSTVHELISKLGALRREWPLEYALDFSKSISVTRTSATLYLMLFQAMILTTRPILLHLARSKLEGKDNENLLSTRSPLQKLTATCVEAAGRSLDILYALKQQSLLAKFGFFDLDASVSSAFVFVLVETIYVEAGSGLQGIKGAIEILQYLSKNGNKAAEKRMLDVKEMCQHLGIISQTFFSPTTTESHPARETEPDNNPLRAQGAAHILSDRNHLTSLHTPACESEDLSGSHPEWRQAFAFPQDYNNSFDDLPLGDDFNQNVSTFEDINGVDFSFNLSHDFVLTGADETDWEEFERQIARLQ</sequence>
<dbReference type="CDD" id="cd00067">
    <property type="entry name" value="GAL4"/>
    <property type="match status" value="1"/>
</dbReference>
<reference evidence="6" key="1">
    <citation type="journal article" date="2021" name="Nat. Commun.">
        <title>Genetic determinants of endophytism in the Arabidopsis root mycobiome.</title>
        <authorList>
            <person name="Mesny F."/>
            <person name="Miyauchi S."/>
            <person name="Thiergart T."/>
            <person name="Pickel B."/>
            <person name="Atanasova L."/>
            <person name="Karlsson M."/>
            <person name="Huettel B."/>
            <person name="Barry K.W."/>
            <person name="Haridas S."/>
            <person name="Chen C."/>
            <person name="Bauer D."/>
            <person name="Andreopoulos W."/>
            <person name="Pangilinan J."/>
            <person name="LaButti K."/>
            <person name="Riley R."/>
            <person name="Lipzen A."/>
            <person name="Clum A."/>
            <person name="Drula E."/>
            <person name="Henrissat B."/>
            <person name="Kohler A."/>
            <person name="Grigoriev I.V."/>
            <person name="Martin F.M."/>
            <person name="Hacquard S."/>
        </authorList>
    </citation>
    <scope>NUCLEOTIDE SEQUENCE</scope>
    <source>
        <strain evidence="6">MPI-CAGE-CH-0243</strain>
    </source>
</reference>
<keyword evidence="4" id="KW-0539">Nucleus</keyword>
<dbReference type="GO" id="GO:0000981">
    <property type="term" value="F:DNA-binding transcription factor activity, RNA polymerase II-specific"/>
    <property type="evidence" value="ECO:0007669"/>
    <property type="project" value="InterPro"/>
</dbReference>
<evidence type="ECO:0000256" key="1">
    <source>
        <dbReference type="ARBA" id="ARBA00022723"/>
    </source>
</evidence>
<organism evidence="6 7">
    <name type="scientific">Dendryphion nanum</name>
    <dbReference type="NCBI Taxonomy" id="256645"/>
    <lineage>
        <taxon>Eukaryota</taxon>
        <taxon>Fungi</taxon>
        <taxon>Dikarya</taxon>
        <taxon>Ascomycota</taxon>
        <taxon>Pezizomycotina</taxon>
        <taxon>Dothideomycetes</taxon>
        <taxon>Pleosporomycetidae</taxon>
        <taxon>Pleosporales</taxon>
        <taxon>Torulaceae</taxon>
        <taxon>Dendryphion</taxon>
    </lineage>
</organism>
<keyword evidence="7" id="KW-1185">Reference proteome</keyword>
<protein>
    <submittedName>
        <fullName evidence="6">Fungal-specific transcription factor domain-containing protein</fullName>
    </submittedName>
</protein>
<feature type="domain" description="Zn(2)-C6 fungal-type" evidence="5">
    <location>
        <begin position="23"/>
        <end position="52"/>
    </location>
</feature>
<dbReference type="PANTHER" id="PTHR47424:SF6">
    <property type="entry name" value="PROLINE UTILIZATION TRANS-ACTIVATOR"/>
    <property type="match status" value="1"/>
</dbReference>
<evidence type="ECO:0000256" key="2">
    <source>
        <dbReference type="ARBA" id="ARBA00023015"/>
    </source>
</evidence>
<dbReference type="Proteomes" id="UP000700596">
    <property type="component" value="Unassembled WGS sequence"/>
</dbReference>
<evidence type="ECO:0000259" key="5">
    <source>
        <dbReference type="PROSITE" id="PS50048"/>
    </source>
</evidence>
<keyword evidence="1" id="KW-0479">Metal-binding</keyword>